<organism evidence="2 3">
    <name type="scientific">Cinara cedri</name>
    <dbReference type="NCBI Taxonomy" id="506608"/>
    <lineage>
        <taxon>Eukaryota</taxon>
        <taxon>Metazoa</taxon>
        <taxon>Ecdysozoa</taxon>
        <taxon>Arthropoda</taxon>
        <taxon>Hexapoda</taxon>
        <taxon>Insecta</taxon>
        <taxon>Pterygota</taxon>
        <taxon>Neoptera</taxon>
        <taxon>Paraneoptera</taxon>
        <taxon>Hemiptera</taxon>
        <taxon>Sternorrhyncha</taxon>
        <taxon>Aphidomorpha</taxon>
        <taxon>Aphidoidea</taxon>
        <taxon>Aphididae</taxon>
        <taxon>Lachninae</taxon>
        <taxon>Cinara</taxon>
    </lineage>
</organism>
<reference evidence="2 3" key="1">
    <citation type="submission" date="2019-08" db="EMBL/GenBank/DDBJ databases">
        <authorList>
            <person name="Alioto T."/>
            <person name="Alioto T."/>
            <person name="Gomez Garrido J."/>
        </authorList>
    </citation>
    <scope>NUCLEOTIDE SEQUENCE [LARGE SCALE GENOMIC DNA]</scope>
</reference>
<evidence type="ECO:0000313" key="3">
    <source>
        <dbReference type="Proteomes" id="UP000325440"/>
    </source>
</evidence>
<name>A0A5E4MZF3_9HEMI</name>
<dbReference type="EMBL" id="CABPRJ010001439">
    <property type="protein sequence ID" value="VVC36914.1"/>
    <property type="molecule type" value="Genomic_DNA"/>
</dbReference>
<dbReference type="Proteomes" id="UP000325440">
    <property type="component" value="Unassembled WGS sequence"/>
</dbReference>
<feature type="compositionally biased region" description="Polar residues" evidence="1">
    <location>
        <begin position="63"/>
        <end position="77"/>
    </location>
</feature>
<feature type="region of interest" description="Disordered" evidence="1">
    <location>
        <begin position="56"/>
        <end position="108"/>
    </location>
</feature>
<keyword evidence="3" id="KW-1185">Reference proteome</keyword>
<sequence length="162" mass="17715">MLSVMEKNAKRVTDRSGAVTVPVARAASDRQTADMWRKPLGTSIAAQHYRASVATWHWKRKGTVQQRKGNVSPSETTGPRMAATDSKSSERRQPEDGEGAKSQDAGQDRVLNTVELGHDGDDNTVDRHTVAGTDAAALPYNSDDGIRADQLTNKINILLKYR</sequence>
<dbReference type="AlphaFoldDB" id="A0A5E4MZF3"/>
<accession>A0A5E4MZF3</accession>
<proteinExistence type="predicted"/>
<evidence type="ECO:0000313" key="2">
    <source>
        <dbReference type="EMBL" id="VVC36914.1"/>
    </source>
</evidence>
<gene>
    <name evidence="2" type="ORF">CINCED_3A013970</name>
</gene>
<protein>
    <submittedName>
        <fullName evidence="2">Uncharacterized protein</fullName>
    </submittedName>
</protein>
<feature type="compositionally biased region" description="Basic and acidic residues" evidence="1">
    <location>
        <begin position="87"/>
        <end position="101"/>
    </location>
</feature>
<evidence type="ECO:0000256" key="1">
    <source>
        <dbReference type="SAM" id="MobiDB-lite"/>
    </source>
</evidence>